<protein>
    <submittedName>
        <fullName evidence="1">Uncharacterized protein</fullName>
    </submittedName>
</protein>
<evidence type="ECO:0000313" key="2">
    <source>
        <dbReference type="Proteomes" id="UP000176834"/>
    </source>
</evidence>
<dbReference type="Pfam" id="PF18924">
    <property type="entry name" value="DUF5674"/>
    <property type="match status" value="1"/>
</dbReference>
<name>A0A1F8F5B5_9BACT</name>
<gene>
    <name evidence="1" type="ORF">A3B86_01465</name>
</gene>
<accession>A0A1F8F5B5</accession>
<comment type="caution">
    <text evidence="1">The sequence shown here is derived from an EMBL/GenBank/DDBJ whole genome shotgun (WGS) entry which is preliminary data.</text>
</comment>
<dbReference type="Proteomes" id="UP000176834">
    <property type="component" value="Unassembled WGS sequence"/>
</dbReference>
<organism evidence="1 2">
    <name type="scientific">Candidatus Yanofskybacteria bacterium RIFCSPHIGHO2_02_FULL_38_22b</name>
    <dbReference type="NCBI Taxonomy" id="1802673"/>
    <lineage>
        <taxon>Bacteria</taxon>
        <taxon>Candidatus Yanofskyibacteriota</taxon>
    </lineage>
</organism>
<reference evidence="1 2" key="1">
    <citation type="journal article" date="2016" name="Nat. Commun.">
        <title>Thousands of microbial genomes shed light on interconnected biogeochemical processes in an aquifer system.</title>
        <authorList>
            <person name="Anantharaman K."/>
            <person name="Brown C.T."/>
            <person name="Hug L.A."/>
            <person name="Sharon I."/>
            <person name="Castelle C.J."/>
            <person name="Probst A.J."/>
            <person name="Thomas B.C."/>
            <person name="Singh A."/>
            <person name="Wilkins M.J."/>
            <person name="Karaoz U."/>
            <person name="Brodie E.L."/>
            <person name="Williams K.H."/>
            <person name="Hubbard S.S."/>
            <person name="Banfield J.F."/>
        </authorList>
    </citation>
    <scope>NUCLEOTIDE SEQUENCE [LARGE SCALE GENOMIC DNA]</scope>
</reference>
<dbReference type="InterPro" id="IPR043731">
    <property type="entry name" value="DUF5674"/>
</dbReference>
<proteinExistence type="predicted"/>
<evidence type="ECO:0000313" key="1">
    <source>
        <dbReference type="EMBL" id="OGN07436.1"/>
    </source>
</evidence>
<sequence>MHIIEESITREELKKIAIESFGYLVKGVVDIEKGIMSLGGELHYDNAMDLVQKVQSKNENLWGINLYPDKSGEAMIEFDSMVNVKPNLGNRTRSVDNPDIRDKIKKIVQKLILE</sequence>
<dbReference type="AlphaFoldDB" id="A0A1F8F5B5"/>
<dbReference type="EMBL" id="MGJN01000007">
    <property type="protein sequence ID" value="OGN07436.1"/>
    <property type="molecule type" value="Genomic_DNA"/>
</dbReference>